<dbReference type="Gene3D" id="3.30.200.100">
    <property type="entry name" value="MucB/RseB, C-terminal domain"/>
    <property type="match status" value="1"/>
</dbReference>
<accession>A0A1T2KWZ1</accession>
<dbReference type="Gene3D" id="2.50.20.10">
    <property type="entry name" value="Lipoprotein localisation LolA/LolB/LppX"/>
    <property type="match status" value="1"/>
</dbReference>
<feature type="chain" id="PRO_5012888148" description="Transcriptional regulator" evidence="5">
    <location>
        <begin position="28"/>
        <end position="326"/>
    </location>
</feature>
<evidence type="ECO:0000256" key="5">
    <source>
        <dbReference type="SAM" id="SignalP"/>
    </source>
</evidence>
<evidence type="ECO:0008006" key="10">
    <source>
        <dbReference type="Google" id="ProtNLM"/>
    </source>
</evidence>
<comment type="subcellular location">
    <subcellularLocation>
        <location evidence="1">Periplasm</location>
    </subcellularLocation>
</comment>
<organism evidence="8 9">
    <name type="scientific">Solemya velesiana gill symbiont</name>
    <dbReference type="NCBI Taxonomy" id="1918948"/>
    <lineage>
        <taxon>Bacteria</taxon>
        <taxon>Pseudomonadati</taxon>
        <taxon>Pseudomonadota</taxon>
        <taxon>Gammaproteobacteria</taxon>
        <taxon>sulfur-oxidizing symbionts</taxon>
    </lineage>
</organism>
<dbReference type="PANTHER" id="PTHR38782:SF1">
    <property type="entry name" value="SIGMA-E FACTOR REGULATORY PROTEIN RSEB"/>
    <property type="match status" value="1"/>
</dbReference>
<comment type="similarity">
    <text evidence="2">Belongs to the RseB family.</text>
</comment>
<dbReference type="InterPro" id="IPR033436">
    <property type="entry name" value="MucB/RseB_C"/>
</dbReference>
<evidence type="ECO:0000259" key="6">
    <source>
        <dbReference type="Pfam" id="PF03888"/>
    </source>
</evidence>
<proteinExistence type="inferred from homology"/>
<evidence type="ECO:0000313" key="9">
    <source>
        <dbReference type="Proteomes" id="UP000190896"/>
    </source>
</evidence>
<sequence length="326" mass="36273">MTPNLKNMRFIVLLASAVLLLPQQLLADEDVHHMLKKMVQAVHGLSYEGTFVYLHGNQLESMWVVHTLKEDGERERLISLNGAAREVVRDNASVTCIAPDARSVSVGKRILGRSFRAVFSIDTSQLGAIYDFKVLGHDRVAGRPTKVVAILPKDQYRYGYRIYLDHEHSLPLKTDMLDSSGEAISQVMFTHMNVDPHIDDRAESTLEGKELYRWGQRNSTQTRRPVEKSNWVFKNLPSGYSLSIHTQRPSGKESRGVDHFVLSDGLASLSVYIEQQGEQSGLNGSSQMGAVNAYGSLFQGHQVTAVGEVPVATVKRVATALQRSDK</sequence>
<feature type="domain" description="MucB/RseB N-terminal" evidence="6">
    <location>
        <begin position="31"/>
        <end position="201"/>
    </location>
</feature>
<dbReference type="AlphaFoldDB" id="A0A1T2KWZ1"/>
<dbReference type="EMBL" id="MPRJ01000011">
    <property type="protein sequence ID" value="OOZ37369.1"/>
    <property type="molecule type" value="Genomic_DNA"/>
</dbReference>
<dbReference type="InterPro" id="IPR038484">
    <property type="entry name" value="MucB/RseB_C_sf"/>
</dbReference>
<dbReference type="CDD" id="cd16327">
    <property type="entry name" value="RseB"/>
    <property type="match status" value="1"/>
</dbReference>
<feature type="domain" description="MucB/RseB C-terminal" evidence="7">
    <location>
        <begin position="227"/>
        <end position="321"/>
    </location>
</feature>
<dbReference type="Proteomes" id="UP000190896">
    <property type="component" value="Unassembled WGS sequence"/>
</dbReference>
<evidence type="ECO:0000256" key="4">
    <source>
        <dbReference type="ARBA" id="ARBA00022764"/>
    </source>
</evidence>
<comment type="caution">
    <text evidence="8">The sequence shown here is derived from an EMBL/GenBank/DDBJ whole genome shotgun (WGS) entry which is preliminary data.</text>
</comment>
<dbReference type="GO" id="GO:0030288">
    <property type="term" value="C:outer membrane-bounded periplasmic space"/>
    <property type="evidence" value="ECO:0007669"/>
    <property type="project" value="TreeGrafter"/>
</dbReference>
<evidence type="ECO:0000259" key="7">
    <source>
        <dbReference type="Pfam" id="PF17188"/>
    </source>
</evidence>
<evidence type="ECO:0000313" key="8">
    <source>
        <dbReference type="EMBL" id="OOZ37369.1"/>
    </source>
</evidence>
<name>A0A1T2KWZ1_9GAMM</name>
<dbReference type="PIRSF" id="PIRSF005427">
    <property type="entry name" value="RseB"/>
    <property type="match status" value="1"/>
</dbReference>
<dbReference type="GO" id="GO:0045152">
    <property type="term" value="F:antisigma factor binding"/>
    <property type="evidence" value="ECO:0007669"/>
    <property type="project" value="TreeGrafter"/>
</dbReference>
<gene>
    <name evidence="8" type="ORF">BOW51_02640</name>
</gene>
<dbReference type="InterPro" id="IPR005588">
    <property type="entry name" value="MucB_RseB"/>
</dbReference>
<feature type="signal peptide" evidence="5">
    <location>
        <begin position="1"/>
        <end position="27"/>
    </location>
</feature>
<keyword evidence="9" id="KW-1185">Reference proteome</keyword>
<reference evidence="8 9" key="1">
    <citation type="submission" date="2016-11" db="EMBL/GenBank/DDBJ databases">
        <title>Mixed transmission modes and dynamic genome evolution in an obligate animal-bacterial symbiosis.</title>
        <authorList>
            <person name="Russell S.L."/>
            <person name="Corbett-Detig R.B."/>
            <person name="Cavanaugh C.M."/>
        </authorList>
    </citation>
    <scope>NUCLEOTIDE SEQUENCE [LARGE SCALE GENOMIC DNA]</scope>
    <source>
        <strain evidence="8">Se-Cadez</strain>
    </source>
</reference>
<protein>
    <recommendedName>
        <fullName evidence="10">Transcriptional regulator</fullName>
    </recommendedName>
</protein>
<dbReference type="Pfam" id="PF03888">
    <property type="entry name" value="MucB_RseB"/>
    <property type="match status" value="1"/>
</dbReference>
<dbReference type="PANTHER" id="PTHR38782">
    <property type="match status" value="1"/>
</dbReference>
<evidence type="ECO:0000256" key="2">
    <source>
        <dbReference type="ARBA" id="ARBA00008150"/>
    </source>
</evidence>
<evidence type="ECO:0000256" key="3">
    <source>
        <dbReference type="ARBA" id="ARBA00022729"/>
    </source>
</evidence>
<keyword evidence="3 5" id="KW-0732">Signal</keyword>
<dbReference type="InterPro" id="IPR033434">
    <property type="entry name" value="MucB/RseB_N"/>
</dbReference>
<evidence type="ECO:0000256" key="1">
    <source>
        <dbReference type="ARBA" id="ARBA00004418"/>
    </source>
</evidence>
<keyword evidence="4" id="KW-0574">Periplasm</keyword>
<dbReference type="GO" id="GO:0032885">
    <property type="term" value="P:regulation of polysaccharide biosynthetic process"/>
    <property type="evidence" value="ECO:0007669"/>
    <property type="project" value="TreeGrafter"/>
</dbReference>
<dbReference type="Pfam" id="PF17188">
    <property type="entry name" value="MucB_RseB_C"/>
    <property type="match status" value="1"/>
</dbReference>